<keyword evidence="1" id="KW-1133">Transmembrane helix</keyword>
<evidence type="ECO:0000313" key="3">
    <source>
        <dbReference type="Proteomes" id="UP000070119"/>
    </source>
</evidence>
<gene>
    <name evidence="2" type="ORF">WK57_11305</name>
</gene>
<name>A0AA40RD92_9BURK</name>
<feature type="transmembrane region" description="Helical" evidence="1">
    <location>
        <begin position="103"/>
        <end position="124"/>
    </location>
</feature>
<keyword evidence="1" id="KW-0812">Transmembrane</keyword>
<proteinExistence type="predicted"/>
<accession>A0AA40RD92</accession>
<keyword evidence="1" id="KW-0472">Membrane</keyword>
<dbReference type="EMBL" id="LNJU01000001">
    <property type="protein sequence ID" value="KWZ61088.1"/>
    <property type="molecule type" value="Genomic_DNA"/>
</dbReference>
<reference evidence="2 3" key="1">
    <citation type="submission" date="2015-11" db="EMBL/GenBank/DDBJ databases">
        <authorList>
            <person name="Sahl J."/>
            <person name="Wagner D."/>
            <person name="Keim P."/>
        </authorList>
    </citation>
    <scope>NUCLEOTIDE SEQUENCE [LARGE SCALE GENOMIC DNA]</scope>
    <source>
        <strain evidence="2 3">MSMB1157</strain>
    </source>
</reference>
<evidence type="ECO:0000313" key="2">
    <source>
        <dbReference type="EMBL" id="KWZ61088.1"/>
    </source>
</evidence>
<sequence length="133" mass="14136">MNETSSSTVVKAALGTAFAALIALAAITHLDEPLKRAAYNFGWAVPFLAGYIALNYAAAHIAKAGKHPDRLVRFTRIPCFVVGSIFWLQGATAVLQHFPIPPIQIVTAKAVFAIVVTIAAVAMMGGRNKSEDD</sequence>
<feature type="transmembrane region" description="Helical" evidence="1">
    <location>
        <begin position="41"/>
        <end position="62"/>
    </location>
</feature>
<protein>
    <submittedName>
        <fullName evidence="2">Uncharacterized protein</fullName>
    </submittedName>
</protein>
<dbReference type="Proteomes" id="UP000070119">
    <property type="component" value="Chromosome 1"/>
</dbReference>
<dbReference type="AlphaFoldDB" id="A0AA40RD92"/>
<organism evidence="2 3">
    <name type="scientific">Burkholderia ubonensis</name>
    <dbReference type="NCBI Taxonomy" id="101571"/>
    <lineage>
        <taxon>Bacteria</taxon>
        <taxon>Pseudomonadati</taxon>
        <taxon>Pseudomonadota</taxon>
        <taxon>Betaproteobacteria</taxon>
        <taxon>Burkholderiales</taxon>
        <taxon>Burkholderiaceae</taxon>
        <taxon>Burkholderia</taxon>
        <taxon>Burkholderia cepacia complex</taxon>
    </lineage>
</organism>
<evidence type="ECO:0000256" key="1">
    <source>
        <dbReference type="SAM" id="Phobius"/>
    </source>
</evidence>
<comment type="caution">
    <text evidence="2">The sequence shown here is derived from an EMBL/GenBank/DDBJ whole genome shotgun (WGS) entry which is preliminary data.</text>
</comment>
<dbReference type="RefSeq" id="WP_059636777.1">
    <property type="nucleotide sequence ID" value="NZ_CM003771.1"/>
</dbReference>
<feature type="transmembrane region" description="Helical" evidence="1">
    <location>
        <begin position="74"/>
        <end position="97"/>
    </location>
</feature>